<gene>
    <name evidence="1" type="ORF">YBN1229_v1_2052</name>
</gene>
<name>A0A0D6JF28_9HYPH</name>
<dbReference type="Proteomes" id="UP000033187">
    <property type="component" value="Chromosome 1"/>
</dbReference>
<proteinExistence type="predicted"/>
<dbReference type="AlphaFoldDB" id="A0A0D6JF28"/>
<dbReference type="KEGG" id="fiy:BN1229_v1_2052"/>
<accession>A0A0D6JF28</accession>
<sequence length="96" mass="10859">MPKLIERFTDVPERDRHVYQLGADGYELTAGGSQLRKLRQALSDHRVLESIPPQIWGKEPSEISLADWHKTLTTATAPERKELLKLVAAGKLSIKR</sequence>
<organism evidence="1 2">
    <name type="scientific">Candidatus Filomicrobium marinum</name>
    <dbReference type="NCBI Taxonomy" id="1608628"/>
    <lineage>
        <taxon>Bacteria</taxon>
        <taxon>Pseudomonadati</taxon>
        <taxon>Pseudomonadota</taxon>
        <taxon>Alphaproteobacteria</taxon>
        <taxon>Hyphomicrobiales</taxon>
        <taxon>Hyphomicrobiaceae</taxon>
        <taxon>Filomicrobium</taxon>
    </lineage>
</organism>
<keyword evidence="2" id="KW-1185">Reference proteome</keyword>
<reference evidence="2" key="1">
    <citation type="submission" date="2015-02" db="EMBL/GenBank/DDBJ databases">
        <authorList>
            <person name="Chooi Y.-H."/>
        </authorList>
    </citation>
    <scope>NUCLEOTIDE SEQUENCE [LARGE SCALE GENOMIC DNA]</scope>
    <source>
        <strain evidence="2">strain Y</strain>
    </source>
</reference>
<evidence type="ECO:0000313" key="1">
    <source>
        <dbReference type="EMBL" id="CPR19195.1"/>
    </source>
</evidence>
<evidence type="ECO:0000313" key="2">
    <source>
        <dbReference type="Proteomes" id="UP000033187"/>
    </source>
</evidence>
<dbReference type="EMBL" id="LN829119">
    <property type="protein sequence ID" value="CPR19195.1"/>
    <property type="molecule type" value="Genomic_DNA"/>
</dbReference>
<protein>
    <submittedName>
        <fullName evidence="1">Uncharacterized protein</fullName>
    </submittedName>
</protein>